<evidence type="ECO:0000256" key="2">
    <source>
        <dbReference type="PROSITE-ProRule" id="PRU00192"/>
    </source>
</evidence>
<gene>
    <name evidence="4" type="ORF">GEV33_007197</name>
</gene>
<dbReference type="CDD" id="cd00174">
    <property type="entry name" value="SH3"/>
    <property type="match status" value="1"/>
</dbReference>
<protein>
    <recommendedName>
        <fullName evidence="3">SH3 domain-containing protein</fullName>
    </recommendedName>
</protein>
<dbReference type="PANTHER" id="PTHR45818">
    <property type="entry name" value="PROTEIN VAV"/>
    <property type="match status" value="1"/>
</dbReference>
<dbReference type="InterPro" id="IPR001452">
    <property type="entry name" value="SH3_domain"/>
</dbReference>
<dbReference type="PRINTS" id="PR00452">
    <property type="entry name" value="SH3DOMAIN"/>
</dbReference>
<evidence type="ECO:0000259" key="3">
    <source>
        <dbReference type="PROSITE" id="PS50002"/>
    </source>
</evidence>
<dbReference type="GO" id="GO:0016477">
    <property type="term" value="P:cell migration"/>
    <property type="evidence" value="ECO:0007669"/>
    <property type="project" value="TreeGrafter"/>
</dbReference>
<dbReference type="SUPFAM" id="SSF50044">
    <property type="entry name" value="SH3-domain"/>
    <property type="match status" value="1"/>
</dbReference>
<evidence type="ECO:0000313" key="5">
    <source>
        <dbReference type="Proteomes" id="UP000719412"/>
    </source>
</evidence>
<keyword evidence="1 2" id="KW-0728">SH3 domain</keyword>
<name>A0A8J6HJ51_TENMO</name>
<organism evidence="4 5">
    <name type="scientific">Tenebrio molitor</name>
    <name type="common">Yellow mealworm beetle</name>
    <dbReference type="NCBI Taxonomy" id="7067"/>
    <lineage>
        <taxon>Eukaryota</taxon>
        <taxon>Metazoa</taxon>
        <taxon>Ecdysozoa</taxon>
        <taxon>Arthropoda</taxon>
        <taxon>Hexapoda</taxon>
        <taxon>Insecta</taxon>
        <taxon>Pterygota</taxon>
        <taxon>Neoptera</taxon>
        <taxon>Endopterygota</taxon>
        <taxon>Coleoptera</taxon>
        <taxon>Polyphaga</taxon>
        <taxon>Cucujiformia</taxon>
        <taxon>Tenebrionidae</taxon>
        <taxon>Tenebrio</taxon>
    </lineage>
</organism>
<dbReference type="AlphaFoldDB" id="A0A8J6HJ51"/>
<evidence type="ECO:0000256" key="1">
    <source>
        <dbReference type="ARBA" id="ARBA00022443"/>
    </source>
</evidence>
<keyword evidence="5" id="KW-1185">Reference proteome</keyword>
<accession>A0A8J6HJ51</accession>
<dbReference type="SMART" id="SM00326">
    <property type="entry name" value="SH3"/>
    <property type="match status" value="1"/>
</dbReference>
<dbReference type="InterPro" id="IPR036028">
    <property type="entry name" value="SH3-like_dom_sf"/>
</dbReference>
<sequence length="138" mass="16439">MKICNTDEQERKYYLSLSKFFSNIEELVLNYQINSLRENFERLEENTKLLWPYRQLLATVVRNFEPTDHCHLQLKEGQTVYVIGKEGYREGWWKGRNEHFESGFFPSNYVKVEGEASLVREECYEEFSQCGYALLASN</sequence>
<dbReference type="Gene3D" id="2.30.30.40">
    <property type="entry name" value="SH3 Domains"/>
    <property type="match status" value="1"/>
</dbReference>
<dbReference type="GO" id="GO:0005737">
    <property type="term" value="C:cytoplasm"/>
    <property type="evidence" value="ECO:0007669"/>
    <property type="project" value="TreeGrafter"/>
</dbReference>
<dbReference type="Gene3D" id="3.30.505.10">
    <property type="entry name" value="SH2 domain"/>
    <property type="match status" value="1"/>
</dbReference>
<feature type="domain" description="SH3" evidence="3">
    <location>
        <begin position="53"/>
        <end position="115"/>
    </location>
</feature>
<dbReference type="GO" id="GO:0005085">
    <property type="term" value="F:guanyl-nucleotide exchange factor activity"/>
    <property type="evidence" value="ECO:0007669"/>
    <property type="project" value="TreeGrafter"/>
</dbReference>
<dbReference type="EMBL" id="JABDTM020022885">
    <property type="protein sequence ID" value="KAH0815595.1"/>
    <property type="molecule type" value="Genomic_DNA"/>
</dbReference>
<dbReference type="PANTHER" id="PTHR45818:SF3">
    <property type="entry name" value="PROTEIN VAV"/>
    <property type="match status" value="1"/>
</dbReference>
<dbReference type="Proteomes" id="UP000719412">
    <property type="component" value="Unassembled WGS sequence"/>
</dbReference>
<reference evidence="4" key="2">
    <citation type="submission" date="2021-08" db="EMBL/GenBank/DDBJ databases">
        <authorList>
            <person name="Eriksson T."/>
        </authorList>
    </citation>
    <scope>NUCLEOTIDE SEQUENCE</scope>
    <source>
        <strain evidence="4">Stoneville</strain>
        <tissue evidence="4">Whole head</tissue>
    </source>
</reference>
<dbReference type="Pfam" id="PF07653">
    <property type="entry name" value="SH3_2"/>
    <property type="match status" value="1"/>
</dbReference>
<proteinExistence type="predicted"/>
<comment type="caution">
    <text evidence="4">The sequence shown here is derived from an EMBL/GenBank/DDBJ whole genome shotgun (WGS) entry which is preliminary data.</text>
</comment>
<evidence type="ECO:0000313" key="4">
    <source>
        <dbReference type="EMBL" id="KAH0815595.1"/>
    </source>
</evidence>
<reference evidence="4" key="1">
    <citation type="journal article" date="2020" name="J Insects Food Feed">
        <title>The yellow mealworm (Tenebrio molitor) genome: a resource for the emerging insects as food and feed industry.</title>
        <authorList>
            <person name="Eriksson T."/>
            <person name="Andere A."/>
            <person name="Kelstrup H."/>
            <person name="Emery V."/>
            <person name="Picard C."/>
        </authorList>
    </citation>
    <scope>NUCLEOTIDE SEQUENCE</scope>
    <source>
        <strain evidence="4">Stoneville</strain>
        <tissue evidence="4">Whole head</tissue>
    </source>
</reference>
<dbReference type="InterPro" id="IPR036860">
    <property type="entry name" value="SH2_dom_sf"/>
</dbReference>
<dbReference type="PROSITE" id="PS50002">
    <property type="entry name" value="SH3"/>
    <property type="match status" value="1"/>
</dbReference>